<gene>
    <name evidence="2" type="ORF">GCWU000324_00549</name>
</gene>
<dbReference type="HOGENOM" id="CLU_3290991_0_0_4"/>
<comment type="caution">
    <text evidence="2">The sequence shown here is derived from an EMBL/GenBank/DDBJ whole genome shotgun (WGS) entry which is preliminary data.</text>
</comment>
<dbReference type="STRING" id="629741.GCWU000324_00549"/>
<organism evidence="2 3">
    <name type="scientific">Kingella oralis ATCC 51147</name>
    <dbReference type="NCBI Taxonomy" id="629741"/>
    <lineage>
        <taxon>Bacteria</taxon>
        <taxon>Pseudomonadati</taxon>
        <taxon>Pseudomonadota</taxon>
        <taxon>Betaproteobacteria</taxon>
        <taxon>Neisseriales</taxon>
        <taxon>Neisseriaceae</taxon>
        <taxon>Kingella</taxon>
    </lineage>
</organism>
<evidence type="ECO:0000313" key="2">
    <source>
        <dbReference type="EMBL" id="EEP68646.1"/>
    </source>
</evidence>
<dbReference type="EMBL" id="ACJW02000002">
    <property type="protein sequence ID" value="EEP68646.1"/>
    <property type="molecule type" value="Genomic_DNA"/>
</dbReference>
<feature type="region of interest" description="Disordered" evidence="1">
    <location>
        <begin position="18"/>
        <end position="40"/>
    </location>
</feature>
<keyword evidence="3" id="KW-1185">Reference proteome</keyword>
<evidence type="ECO:0000256" key="1">
    <source>
        <dbReference type="SAM" id="MobiDB-lite"/>
    </source>
</evidence>
<sequence length="40" mass="4505">MAYRPSLSFPRIKRVARATQKTRSGSLKTLLRRGSDIASK</sequence>
<accession>C4GI58</accession>
<proteinExistence type="predicted"/>
<dbReference type="AlphaFoldDB" id="C4GI58"/>
<protein>
    <submittedName>
        <fullName evidence="2">Uncharacterized protein</fullName>
    </submittedName>
</protein>
<name>C4GI58_9NEIS</name>
<dbReference type="Proteomes" id="UP000003009">
    <property type="component" value="Unassembled WGS sequence"/>
</dbReference>
<reference evidence="2" key="1">
    <citation type="submission" date="2009-04" db="EMBL/GenBank/DDBJ databases">
        <authorList>
            <person name="Weinstock G."/>
            <person name="Sodergren E."/>
            <person name="Clifton S."/>
            <person name="Fulton L."/>
            <person name="Fulton B."/>
            <person name="Courtney L."/>
            <person name="Fronick C."/>
            <person name="Harrison M."/>
            <person name="Strong C."/>
            <person name="Farmer C."/>
            <person name="Delahaunty K."/>
            <person name="Markovic C."/>
            <person name="Hall O."/>
            <person name="Minx P."/>
            <person name="Tomlinson C."/>
            <person name="Mitreva M."/>
            <person name="Nelson J."/>
            <person name="Hou S."/>
            <person name="Wollam A."/>
            <person name="Pepin K.H."/>
            <person name="Johnson M."/>
            <person name="Bhonagiri V."/>
            <person name="Nash W.E."/>
            <person name="Warren W."/>
            <person name="Chinwalla A."/>
            <person name="Mardis E.R."/>
            <person name="Wilson R.K."/>
        </authorList>
    </citation>
    <scope>NUCLEOTIDE SEQUENCE [LARGE SCALE GENOMIC DNA]</scope>
    <source>
        <strain evidence="2">ATCC 51147</strain>
    </source>
</reference>
<evidence type="ECO:0000313" key="3">
    <source>
        <dbReference type="Proteomes" id="UP000003009"/>
    </source>
</evidence>